<dbReference type="Proteomes" id="UP001308005">
    <property type="component" value="Unassembled WGS sequence"/>
</dbReference>
<evidence type="ECO:0008006" key="3">
    <source>
        <dbReference type="Google" id="ProtNLM"/>
    </source>
</evidence>
<keyword evidence="2" id="KW-1185">Reference proteome</keyword>
<gene>
    <name evidence="1" type="ORF">VSS37_03950</name>
</gene>
<proteinExistence type="predicted"/>
<comment type="caution">
    <text evidence="1">The sequence shown here is derived from an EMBL/GenBank/DDBJ whole genome shotgun (WGS) entry which is preliminary data.</text>
</comment>
<dbReference type="Gene3D" id="3.40.50.300">
    <property type="entry name" value="P-loop containing nucleotide triphosphate hydrolases"/>
    <property type="match status" value="1"/>
</dbReference>
<dbReference type="EMBL" id="JAYMYJ010000030">
    <property type="protein sequence ID" value="MEB4590125.1"/>
    <property type="molecule type" value="Genomic_DNA"/>
</dbReference>
<dbReference type="RefSeq" id="WP_324693363.1">
    <property type="nucleotide sequence ID" value="NZ_JAYMYJ010000030.1"/>
</dbReference>
<sequence>MKTMPSTKIREAYSHDLRQMLTSDQTDLPKDSIRIELAIRATIPSAMGFMTKTAAQSRVAIDENGCELLLGKGDCLLKVNGEITRVHGAMITGQHLARIAV</sequence>
<name>A0ABU6CTG8_9GAMM</name>
<evidence type="ECO:0000313" key="2">
    <source>
        <dbReference type="Proteomes" id="UP001308005"/>
    </source>
</evidence>
<reference evidence="2" key="1">
    <citation type="submission" date="2023-07" db="EMBL/GenBank/DDBJ databases">
        <title>The carbon used by Thiothrix.</title>
        <authorList>
            <person name="Chen L."/>
        </authorList>
    </citation>
    <scope>NUCLEOTIDE SEQUENCE [LARGE SCALE GENOMIC DNA]</scope>
</reference>
<accession>A0ABU6CTG8</accession>
<organism evidence="1 2">
    <name type="scientific">Candidatus Thiothrix phosphatis</name>
    <dbReference type="NCBI Taxonomy" id="3112415"/>
    <lineage>
        <taxon>Bacteria</taxon>
        <taxon>Pseudomonadati</taxon>
        <taxon>Pseudomonadota</taxon>
        <taxon>Gammaproteobacteria</taxon>
        <taxon>Thiotrichales</taxon>
        <taxon>Thiotrichaceae</taxon>
        <taxon>Thiothrix</taxon>
    </lineage>
</organism>
<evidence type="ECO:0000313" key="1">
    <source>
        <dbReference type="EMBL" id="MEB4590125.1"/>
    </source>
</evidence>
<protein>
    <recommendedName>
        <fullName evidence="3">Flagellar motor switch protein FliN-like C-terminal domain-containing protein</fullName>
    </recommendedName>
</protein>
<dbReference type="InterPro" id="IPR027417">
    <property type="entry name" value="P-loop_NTPase"/>
</dbReference>